<evidence type="ECO:0000256" key="1">
    <source>
        <dbReference type="SAM" id="Phobius"/>
    </source>
</evidence>
<keyword evidence="2" id="KW-0732">Signal</keyword>
<gene>
    <name evidence="3" type="ORF">BU24DRAFT_410068</name>
</gene>
<keyword evidence="4" id="KW-1185">Reference proteome</keyword>
<feature type="chain" id="PRO_5025641797" evidence="2">
    <location>
        <begin position="23"/>
        <end position="159"/>
    </location>
</feature>
<feature type="signal peptide" evidence="2">
    <location>
        <begin position="1"/>
        <end position="22"/>
    </location>
</feature>
<protein>
    <submittedName>
        <fullName evidence="3">Uncharacterized protein</fullName>
    </submittedName>
</protein>
<proteinExistence type="predicted"/>
<keyword evidence="1" id="KW-0812">Transmembrane</keyword>
<reference evidence="3" key="1">
    <citation type="journal article" date="2020" name="Stud. Mycol.">
        <title>101 Dothideomycetes genomes: a test case for predicting lifestyles and emergence of pathogens.</title>
        <authorList>
            <person name="Haridas S."/>
            <person name="Albert R."/>
            <person name="Binder M."/>
            <person name="Bloem J."/>
            <person name="Labutti K."/>
            <person name="Salamov A."/>
            <person name="Andreopoulos B."/>
            <person name="Baker S."/>
            <person name="Barry K."/>
            <person name="Bills G."/>
            <person name="Bluhm B."/>
            <person name="Cannon C."/>
            <person name="Castanera R."/>
            <person name="Culley D."/>
            <person name="Daum C."/>
            <person name="Ezra D."/>
            <person name="Gonzalez J."/>
            <person name="Henrissat B."/>
            <person name="Kuo A."/>
            <person name="Liang C."/>
            <person name="Lipzen A."/>
            <person name="Lutzoni F."/>
            <person name="Magnuson J."/>
            <person name="Mondo S."/>
            <person name="Nolan M."/>
            <person name="Ohm R."/>
            <person name="Pangilinan J."/>
            <person name="Park H.-J."/>
            <person name="Ramirez L."/>
            <person name="Alfaro M."/>
            <person name="Sun H."/>
            <person name="Tritt A."/>
            <person name="Yoshinaga Y."/>
            <person name="Zwiers L.-H."/>
            <person name="Turgeon B."/>
            <person name="Goodwin S."/>
            <person name="Spatafora J."/>
            <person name="Crous P."/>
            <person name="Grigoriev I."/>
        </authorList>
    </citation>
    <scope>NUCLEOTIDE SEQUENCE</scope>
    <source>
        <strain evidence="3">CBS 175.79</strain>
    </source>
</reference>
<dbReference type="GeneID" id="54283359"/>
<evidence type="ECO:0000256" key="2">
    <source>
        <dbReference type="SAM" id="SignalP"/>
    </source>
</evidence>
<accession>A0A6A5XPP5</accession>
<keyword evidence="1" id="KW-0472">Membrane</keyword>
<evidence type="ECO:0000313" key="3">
    <source>
        <dbReference type="EMBL" id="KAF2014314.1"/>
    </source>
</evidence>
<dbReference type="Proteomes" id="UP000799778">
    <property type="component" value="Unassembled WGS sequence"/>
</dbReference>
<evidence type="ECO:0000313" key="4">
    <source>
        <dbReference type="Proteomes" id="UP000799778"/>
    </source>
</evidence>
<dbReference type="EMBL" id="ML978070">
    <property type="protein sequence ID" value="KAF2014314.1"/>
    <property type="molecule type" value="Genomic_DNA"/>
</dbReference>
<feature type="transmembrane region" description="Helical" evidence="1">
    <location>
        <begin position="81"/>
        <end position="105"/>
    </location>
</feature>
<organism evidence="3 4">
    <name type="scientific">Aaosphaeria arxii CBS 175.79</name>
    <dbReference type="NCBI Taxonomy" id="1450172"/>
    <lineage>
        <taxon>Eukaryota</taxon>
        <taxon>Fungi</taxon>
        <taxon>Dikarya</taxon>
        <taxon>Ascomycota</taxon>
        <taxon>Pezizomycotina</taxon>
        <taxon>Dothideomycetes</taxon>
        <taxon>Pleosporomycetidae</taxon>
        <taxon>Pleosporales</taxon>
        <taxon>Pleosporales incertae sedis</taxon>
        <taxon>Aaosphaeria</taxon>
    </lineage>
</organism>
<keyword evidence="1" id="KW-1133">Transmembrane helix</keyword>
<dbReference type="RefSeq" id="XP_033382653.1">
    <property type="nucleotide sequence ID" value="XM_033525962.1"/>
</dbReference>
<dbReference type="AlphaFoldDB" id="A0A6A5XPP5"/>
<dbReference type="OrthoDB" id="3799542at2759"/>
<name>A0A6A5XPP5_9PLEO</name>
<sequence>MAINTIIPLLHLLTLTLPSTKTISIQSPLQFYTSLTTFPRLPANPTPLDRLRYTCHRAYFQYLVTGPGYVLETPERLVMDAVVLTLLAAVMWCAALFGAMVWGVVGRGLLSSSAVALTPVAMGGCANLTDAGVVGVGEGLGVVANLSVSVRTAAAVLSM</sequence>